<dbReference type="SUPFAM" id="SSF53613">
    <property type="entry name" value="Ribokinase-like"/>
    <property type="match status" value="1"/>
</dbReference>
<sequence>MMFVAGAVTVRMARQFESFPIPLVSSTTHPGDISLRLAGVGWTVARTLQRLGERVTLATFVGTDLLGRMVELGLRRHGLAGTTTLPCESQPRSMVLYDRNGTRCGASDLRGTPRLAYPAARFAQAVADGCTAAVLTNIGFTRPLIPAAVDRGIPIVTDLHLVDDIGSRHNRDWMHSAHVLACSHEKLPMLPENWIRAIWDRYGTEVVLVGCGSEGAVLGVRTNRRIWRVESVSPRGVRFMAGAGDTLLGTFTHGYFASGDPGRALRRAVLAAGWKVGGGPDEEPGIDADALAGLCRSPGLPPITTLA</sequence>
<dbReference type="Pfam" id="PF00294">
    <property type="entry name" value="PfkB"/>
    <property type="match status" value="1"/>
</dbReference>
<dbReference type="EMBL" id="CP091196">
    <property type="protein sequence ID" value="UQS22753.1"/>
    <property type="molecule type" value="Genomic_DNA"/>
</dbReference>
<keyword evidence="3" id="KW-1185">Reference proteome</keyword>
<keyword evidence="2" id="KW-0418">Kinase</keyword>
<gene>
    <name evidence="2" type="ORF">L1857_07930</name>
</gene>
<protein>
    <submittedName>
        <fullName evidence="2">Carbohydrate kinase family protein</fullName>
    </submittedName>
</protein>
<evidence type="ECO:0000313" key="2">
    <source>
        <dbReference type="EMBL" id="UQS22753.1"/>
    </source>
</evidence>
<evidence type="ECO:0000259" key="1">
    <source>
        <dbReference type="Pfam" id="PF00294"/>
    </source>
</evidence>
<feature type="domain" description="Carbohydrate kinase PfkB" evidence="1">
    <location>
        <begin position="27"/>
        <end position="79"/>
    </location>
</feature>
<dbReference type="RefSeq" id="WP_249464756.1">
    <property type="nucleotide sequence ID" value="NZ_CP091196.1"/>
</dbReference>
<reference evidence="2" key="1">
    <citation type="submission" date="2022-01" db="EMBL/GenBank/DDBJ databases">
        <title>PSI-footprinting approach for the identification of protein synthesis inhibitor producers.</title>
        <authorList>
            <person name="Handel F."/>
            <person name="Kulik A."/>
            <person name="Wex K.W."/>
            <person name="Berscheid A."/>
            <person name="Saur J.S."/>
            <person name="Winkler A."/>
            <person name="Wibberg D."/>
            <person name="Kalinowski J."/>
            <person name="Broetz-Oesterhelt H."/>
            <person name="Mast Y."/>
        </authorList>
    </citation>
    <scope>NUCLEOTIDE SEQUENCE</scope>
    <source>
        <strain evidence="2">KNN 49.3e</strain>
    </source>
</reference>
<dbReference type="Proteomes" id="UP000830158">
    <property type="component" value="Chromosome"/>
</dbReference>
<proteinExistence type="predicted"/>
<organism evidence="2 3">
    <name type="scientific">Amycolatopsis thermalba</name>
    <dbReference type="NCBI Taxonomy" id="944492"/>
    <lineage>
        <taxon>Bacteria</taxon>
        <taxon>Bacillati</taxon>
        <taxon>Actinomycetota</taxon>
        <taxon>Actinomycetes</taxon>
        <taxon>Pseudonocardiales</taxon>
        <taxon>Pseudonocardiaceae</taxon>
        <taxon>Amycolatopsis</taxon>
    </lineage>
</organism>
<keyword evidence="2" id="KW-0808">Transferase</keyword>
<dbReference type="InterPro" id="IPR029056">
    <property type="entry name" value="Ribokinase-like"/>
</dbReference>
<dbReference type="InterPro" id="IPR011611">
    <property type="entry name" value="PfkB_dom"/>
</dbReference>
<dbReference type="GO" id="GO:0016301">
    <property type="term" value="F:kinase activity"/>
    <property type="evidence" value="ECO:0007669"/>
    <property type="project" value="UniProtKB-KW"/>
</dbReference>
<name>A0ABY4NRS7_9PSEU</name>
<accession>A0ABY4NRS7</accession>
<evidence type="ECO:0000313" key="3">
    <source>
        <dbReference type="Proteomes" id="UP000830158"/>
    </source>
</evidence>
<dbReference type="Gene3D" id="3.40.1190.20">
    <property type="match status" value="1"/>
</dbReference>